<evidence type="ECO:0000313" key="2">
    <source>
        <dbReference type="Proteomes" id="UP000054783"/>
    </source>
</evidence>
<proteinExistence type="predicted"/>
<keyword evidence="2" id="KW-1185">Reference proteome</keyword>
<sequence>MIINATNDVIDNVKIEDLVLELDLIERMTIKESASTFSKSGQVYAVKRFMPSARHSELMKFSISCARLAFWQSPNTFDGTFDSESELSVASRTSQICGVKTTLLPYIAAHITELVLVKPGGDYVCKSLFAGTLPTALPASIVQFRVLRFNNYVVSDYPYSIVVLVYWVYGLWSSESYRRSYQRSNGSGHKECAKCGWDA</sequence>
<organism evidence="1 2">
    <name type="scientific">Trichinella patagoniensis</name>
    <dbReference type="NCBI Taxonomy" id="990121"/>
    <lineage>
        <taxon>Eukaryota</taxon>
        <taxon>Metazoa</taxon>
        <taxon>Ecdysozoa</taxon>
        <taxon>Nematoda</taxon>
        <taxon>Enoplea</taxon>
        <taxon>Dorylaimia</taxon>
        <taxon>Trichinellida</taxon>
        <taxon>Trichinellidae</taxon>
        <taxon>Trichinella</taxon>
    </lineage>
</organism>
<reference evidence="1 2" key="1">
    <citation type="submission" date="2015-01" db="EMBL/GenBank/DDBJ databases">
        <title>Evolution of Trichinella species and genotypes.</title>
        <authorList>
            <person name="Korhonen P.K."/>
            <person name="Edoardo P."/>
            <person name="Giuseppe L.R."/>
            <person name="Gasser R.B."/>
        </authorList>
    </citation>
    <scope>NUCLEOTIDE SEQUENCE [LARGE SCALE GENOMIC DNA]</scope>
    <source>
        <strain evidence="1">ISS2496</strain>
    </source>
</reference>
<dbReference type="EMBL" id="JYDQ01000044">
    <property type="protein sequence ID" value="KRY18671.1"/>
    <property type="molecule type" value="Genomic_DNA"/>
</dbReference>
<name>A0A0V1A1C3_9BILA</name>
<dbReference type="Proteomes" id="UP000054783">
    <property type="component" value="Unassembled WGS sequence"/>
</dbReference>
<protein>
    <submittedName>
        <fullName evidence="1">Uncharacterized protein</fullName>
    </submittedName>
</protein>
<dbReference type="AlphaFoldDB" id="A0A0V1A1C3"/>
<comment type="caution">
    <text evidence="1">The sequence shown here is derived from an EMBL/GenBank/DDBJ whole genome shotgun (WGS) entry which is preliminary data.</text>
</comment>
<evidence type="ECO:0000313" key="1">
    <source>
        <dbReference type="EMBL" id="KRY18671.1"/>
    </source>
</evidence>
<accession>A0A0V1A1C3</accession>
<gene>
    <name evidence="1" type="ORF">T12_3234</name>
</gene>